<protein>
    <recommendedName>
        <fullName evidence="3">SWIM-type domain-containing protein</fullName>
    </recommendedName>
</protein>
<feature type="domain" description="SWIM-type" evidence="3">
    <location>
        <begin position="533"/>
        <end position="565"/>
    </location>
</feature>
<dbReference type="AlphaFoldDB" id="K3WG68"/>
<reference evidence="5" key="1">
    <citation type="journal article" date="2010" name="Genome Biol.">
        <title>Genome sequence of the necrotrophic plant pathogen Pythium ultimum reveals original pathogenicity mechanisms and effector repertoire.</title>
        <authorList>
            <person name="Levesque C.A."/>
            <person name="Brouwer H."/>
            <person name="Cano L."/>
            <person name="Hamilton J.P."/>
            <person name="Holt C."/>
            <person name="Huitema E."/>
            <person name="Raffaele S."/>
            <person name="Robideau G.P."/>
            <person name="Thines M."/>
            <person name="Win J."/>
            <person name="Zerillo M.M."/>
            <person name="Beakes G.W."/>
            <person name="Boore J.L."/>
            <person name="Busam D."/>
            <person name="Dumas B."/>
            <person name="Ferriera S."/>
            <person name="Fuerstenberg S.I."/>
            <person name="Gachon C.M."/>
            <person name="Gaulin E."/>
            <person name="Govers F."/>
            <person name="Grenville-Briggs L."/>
            <person name="Horner N."/>
            <person name="Hostetler J."/>
            <person name="Jiang R.H."/>
            <person name="Johnson J."/>
            <person name="Krajaejun T."/>
            <person name="Lin H."/>
            <person name="Meijer H.J."/>
            <person name="Moore B."/>
            <person name="Morris P."/>
            <person name="Phuntmart V."/>
            <person name="Puiu D."/>
            <person name="Shetty J."/>
            <person name="Stajich J.E."/>
            <person name="Tripathy S."/>
            <person name="Wawra S."/>
            <person name="van West P."/>
            <person name="Whitty B.R."/>
            <person name="Coutinho P.M."/>
            <person name="Henrissat B."/>
            <person name="Martin F."/>
            <person name="Thomas P.D."/>
            <person name="Tyler B.M."/>
            <person name="De Vries R.P."/>
            <person name="Kamoun S."/>
            <person name="Yandell M."/>
            <person name="Tisserat N."/>
            <person name="Buell C.R."/>
        </authorList>
    </citation>
    <scope>NUCLEOTIDE SEQUENCE</scope>
    <source>
        <strain evidence="5">DAOM:BR144</strain>
    </source>
</reference>
<dbReference type="PANTHER" id="PTHR31973:SF187">
    <property type="entry name" value="MUTATOR TRANSPOSASE MUDRA PROTEIN"/>
    <property type="match status" value="1"/>
</dbReference>
<keyword evidence="1" id="KW-0862">Zinc</keyword>
<name>K3WG68_GLOUD</name>
<evidence type="ECO:0000313" key="4">
    <source>
        <dbReference type="EnsemblProtists" id="PYU1_T003959"/>
    </source>
</evidence>
<dbReference type="eggNOG" id="ENOG502S0VC">
    <property type="taxonomic scope" value="Eukaryota"/>
</dbReference>
<dbReference type="OMA" id="HLPWYCE"/>
<evidence type="ECO:0000256" key="1">
    <source>
        <dbReference type="PROSITE-ProRule" id="PRU00325"/>
    </source>
</evidence>
<dbReference type="STRING" id="431595.K3WG68"/>
<evidence type="ECO:0000259" key="3">
    <source>
        <dbReference type="PROSITE" id="PS50966"/>
    </source>
</evidence>
<dbReference type="PROSITE" id="PS50966">
    <property type="entry name" value="ZF_SWIM"/>
    <property type="match status" value="1"/>
</dbReference>
<dbReference type="InParanoid" id="K3WG68"/>
<dbReference type="EnsemblProtists" id="PYU1_T003959">
    <property type="protein sequence ID" value="PYU1_T003959"/>
    <property type="gene ID" value="PYU1_G003949"/>
</dbReference>
<organism evidence="4 5">
    <name type="scientific">Globisporangium ultimum (strain ATCC 200006 / CBS 805.95 / DAOM BR144)</name>
    <name type="common">Pythium ultimum</name>
    <dbReference type="NCBI Taxonomy" id="431595"/>
    <lineage>
        <taxon>Eukaryota</taxon>
        <taxon>Sar</taxon>
        <taxon>Stramenopiles</taxon>
        <taxon>Oomycota</taxon>
        <taxon>Peronosporomycetes</taxon>
        <taxon>Pythiales</taxon>
        <taxon>Pythiaceae</taxon>
        <taxon>Globisporangium</taxon>
    </lineage>
</organism>
<dbReference type="Proteomes" id="UP000019132">
    <property type="component" value="Unassembled WGS sequence"/>
</dbReference>
<dbReference type="VEuPathDB" id="FungiDB:PYU1_G003949"/>
<dbReference type="Pfam" id="PF04434">
    <property type="entry name" value="SWIM"/>
    <property type="match status" value="1"/>
</dbReference>
<accession>K3WG68</accession>
<dbReference type="HOGENOM" id="CLU_017562_1_0_1"/>
<proteinExistence type="predicted"/>
<reference evidence="4" key="3">
    <citation type="submission" date="2015-02" db="UniProtKB">
        <authorList>
            <consortium name="EnsemblProtists"/>
        </authorList>
    </citation>
    <scope>IDENTIFICATION</scope>
    <source>
        <strain evidence="4">DAOM BR144</strain>
    </source>
</reference>
<feature type="region of interest" description="Disordered" evidence="2">
    <location>
        <begin position="94"/>
        <end position="117"/>
    </location>
</feature>
<keyword evidence="5" id="KW-1185">Reference proteome</keyword>
<dbReference type="InterPro" id="IPR007527">
    <property type="entry name" value="Znf_SWIM"/>
</dbReference>
<dbReference type="EMBL" id="GL376567">
    <property type="status" value="NOT_ANNOTATED_CDS"/>
    <property type="molecule type" value="Genomic_DNA"/>
</dbReference>
<evidence type="ECO:0000313" key="5">
    <source>
        <dbReference type="Proteomes" id="UP000019132"/>
    </source>
</evidence>
<keyword evidence="1" id="KW-0479">Metal-binding</keyword>
<evidence type="ECO:0000256" key="2">
    <source>
        <dbReference type="SAM" id="MobiDB-lite"/>
    </source>
</evidence>
<feature type="compositionally biased region" description="Basic and acidic residues" evidence="2">
    <location>
        <begin position="103"/>
        <end position="112"/>
    </location>
</feature>
<dbReference type="PANTHER" id="PTHR31973">
    <property type="entry name" value="POLYPROTEIN, PUTATIVE-RELATED"/>
    <property type="match status" value="1"/>
</dbReference>
<sequence length="666" mass="74056">MRWISAKEASKAVNDYALFVQKKRARMDKKTSGGRSKKYICSCSHCGWFVRLIKVTKSDNWKISSMQLTHSQDCTGEPQPSARQLAELNTFRNEELGSSSKSKASDNEKSNDQTDFTAEGETLGVKIPVRLAYRAKKIIQENSLHASSTIQVLTSTGVMGLPGTTLSEKIAESYRLLPSVLQKFADRNPGSIVALKKDEKGRFKSAFILPVSIQAILPSLQKVFGLEIVPCGVAFSSRNSTAPRYNGHFIAFMGKDGNLDHRIIAFGLIPIPDTENVAWFFHSLLNHGLTIKDTAVFLAYQQQGALAALRREFPRAKPMHCVESFVQTIEQRVLGISQMNLQFVRKQIVQASVADTFEAFQAHVNAIAHNFPVVGTFLHSFDPSHWAVHANRNVRMYNWQSTGFLEYLRESIQIPGQAKKAPVASMYQGMGDDQHIKSMQLADFDRLPFEIIYHFLYNYLHKESRRKIRAASLSAIRSGSTTPQPSWSQSVVQLTPGAEALFRRELFESEHMNVRRSEVADVALISKQNSSTFRVNMIDGKCSCSSMHQLGIPCRHLIATARAFKGDKSILTDCDEIYTMAVYQASLESSEDPTSVVERMPSLSGLNRDASIYPAPIYGSADAFSGLAAPSSGGGMFKRNKRRGLEAAESGADDARRSYFTSMLTI</sequence>
<dbReference type="GO" id="GO:0008270">
    <property type="term" value="F:zinc ion binding"/>
    <property type="evidence" value="ECO:0007669"/>
    <property type="project" value="UniProtKB-KW"/>
</dbReference>
<keyword evidence="1" id="KW-0863">Zinc-finger</keyword>
<reference evidence="5" key="2">
    <citation type="submission" date="2010-04" db="EMBL/GenBank/DDBJ databases">
        <authorList>
            <person name="Buell R."/>
            <person name="Hamilton J."/>
            <person name="Hostetler J."/>
        </authorList>
    </citation>
    <scope>NUCLEOTIDE SEQUENCE [LARGE SCALE GENOMIC DNA]</scope>
    <source>
        <strain evidence="5">DAOM:BR144</strain>
    </source>
</reference>